<sequence length="96" mass="10997">MRGVPSHFKGTNWDAIEAVSRHLRDLIANDAESARFRQILRIQRLQQEPFLANGMDSHSQQQEEAFLGNLPKSLTSKVEEEKPDNGSIPRGEWQQQ</sequence>
<organism evidence="2 3">
    <name type="scientific">Dendrobium nobile</name>
    <name type="common">Orchid</name>
    <dbReference type="NCBI Taxonomy" id="94219"/>
    <lineage>
        <taxon>Eukaryota</taxon>
        <taxon>Viridiplantae</taxon>
        <taxon>Streptophyta</taxon>
        <taxon>Embryophyta</taxon>
        <taxon>Tracheophyta</taxon>
        <taxon>Spermatophyta</taxon>
        <taxon>Magnoliopsida</taxon>
        <taxon>Liliopsida</taxon>
        <taxon>Asparagales</taxon>
        <taxon>Orchidaceae</taxon>
        <taxon>Epidendroideae</taxon>
        <taxon>Malaxideae</taxon>
        <taxon>Dendrobiinae</taxon>
        <taxon>Dendrobium</taxon>
    </lineage>
</organism>
<proteinExistence type="predicted"/>
<gene>
    <name evidence="2" type="ORF">KFK09_027184</name>
</gene>
<name>A0A8T3A9U4_DENNO</name>
<evidence type="ECO:0000256" key="1">
    <source>
        <dbReference type="SAM" id="MobiDB-lite"/>
    </source>
</evidence>
<dbReference type="EMBL" id="JAGYWB010000018">
    <property type="protein sequence ID" value="KAI0492908.1"/>
    <property type="molecule type" value="Genomic_DNA"/>
</dbReference>
<keyword evidence="3" id="KW-1185">Reference proteome</keyword>
<comment type="caution">
    <text evidence="2">The sequence shown here is derived from an EMBL/GenBank/DDBJ whole genome shotgun (WGS) entry which is preliminary data.</text>
</comment>
<reference evidence="2" key="1">
    <citation type="journal article" date="2022" name="Front. Genet.">
        <title>Chromosome-Scale Assembly of the Dendrobium nobile Genome Provides Insights Into the Molecular Mechanism of the Biosynthesis of the Medicinal Active Ingredient of Dendrobium.</title>
        <authorList>
            <person name="Xu Q."/>
            <person name="Niu S.-C."/>
            <person name="Li K.-L."/>
            <person name="Zheng P.-J."/>
            <person name="Zhang X.-J."/>
            <person name="Jia Y."/>
            <person name="Liu Y."/>
            <person name="Niu Y.-X."/>
            <person name="Yu L.-H."/>
            <person name="Chen D.-F."/>
            <person name="Zhang G.-Q."/>
        </authorList>
    </citation>
    <scope>NUCLEOTIDE SEQUENCE</scope>
    <source>
        <tissue evidence="2">Leaf</tissue>
    </source>
</reference>
<dbReference type="AlphaFoldDB" id="A0A8T3A9U4"/>
<evidence type="ECO:0000313" key="3">
    <source>
        <dbReference type="Proteomes" id="UP000829196"/>
    </source>
</evidence>
<feature type="region of interest" description="Disordered" evidence="1">
    <location>
        <begin position="51"/>
        <end position="96"/>
    </location>
</feature>
<protein>
    <submittedName>
        <fullName evidence="2">Uncharacterized protein</fullName>
    </submittedName>
</protein>
<evidence type="ECO:0000313" key="2">
    <source>
        <dbReference type="EMBL" id="KAI0492908.1"/>
    </source>
</evidence>
<dbReference type="Proteomes" id="UP000829196">
    <property type="component" value="Unassembled WGS sequence"/>
</dbReference>
<accession>A0A8T3A9U4</accession>